<dbReference type="OrthoDB" id="2186666at2"/>
<dbReference type="GO" id="GO:0003677">
    <property type="term" value="F:DNA binding"/>
    <property type="evidence" value="ECO:0007669"/>
    <property type="project" value="UniProtKB-KW"/>
</dbReference>
<dbReference type="eggNOG" id="COG3655">
    <property type="taxonomic scope" value="Bacteria"/>
</dbReference>
<dbReference type="SUPFAM" id="SSF47413">
    <property type="entry name" value="lambda repressor-like DNA-binding domains"/>
    <property type="match status" value="1"/>
</dbReference>
<dbReference type="Pfam" id="PF13443">
    <property type="entry name" value="HTH_26"/>
    <property type="match status" value="1"/>
</dbReference>
<dbReference type="KEGG" id="pdu:PDUR_18320"/>
<dbReference type="Gene3D" id="1.10.260.40">
    <property type="entry name" value="lambda repressor-like DNA-binding domains"/>
    <property type="match status" value="1"/>
</dbReference>
<dbReference type="SMART" id="SM00530">
    <property type="entry name" value="HTH_XRE"/>
    <property type="match status" value="1"/>
</dbReference>
<evidence type="ECO:0000313" key="2">
    <source>
        <dbReference type="EMBL" id="AIQ13650.1"/>
    </source>
</evidence>
<name>A0A089HSB6_PAEDU</name>
<evidence type="ECO:0000313" key="3">
    <source>
        <dbReference type="Proteomes" id="UP000029409"/>
    </source>
</evidence>
<evidence type="ECO:0000259" key="1">
    <source>
        <dbReference type="PROSITE" id="PS50943"/>
    </source>
</evidence>
<dbReference type="RefSeq" id="WP_042209463.1">
    <property type="nucleotide sequence ID" value="NZ_CP009288.1"/>
</dbReference>
<dbReference type="AlphaFoldDB" id="A0A089HSB6"/>
<dbReference type="Proteomes" id="UP000029409">
    <property type="component" value="Chromosome"/>
</dbReference>
<keyword evidence="2" id="KW-0238">DNA-binding</keyword>
<dbReference type="EMBL" id="CP009288">
    <property type="protein sequence ID" value="AIQ13650.1"/>
    <property type="molecule type" value="Genomic_DNA"/>
</dbReference>
<accession>A0A089HSB6</accession>
<organism evidence="2 3">
    <name type="scientific">Paenibacillus durus</name>
    <name type="common">Paenibacillus azotofixans</name>
    <dbReference type="NCBI Taxonomy" id="44251"/>
    <lineage>
        <taxon>Bacteria</taxon>
        <taxon>Bacillati</taxon>
        <taxon>Bacillota</taxon>
        <taxon>Bacilli</taxon>
        <taxon>Bacillales</taxon>
        <taxon>Paenibacillaceae</taxon>
        <taxon>Paenibacillus</taxon>
    </lineage>
</organism>
<gene>
    <name evidence="2" type="ORF">PDUR_18320</name>
</gene>
<reference evidence="2 3" key="1">
    <citation type="submission" date="2014-08" db="EMBL/GenBank/DDBJ databases">
        <title>Comparative genomics of the Paenibacillus odorifer group.</title>
        <authorList>
            <person name="den Bakker H.C."/>
            <person name="Tsai Y.-C."/>
            <person name="Martin N."/>
            <person name="Korlach J."/>
            <person name="Wiedmann M."/>
        </authorList>
    </citation>
    <scope>NUCLEOTIDE SEQUENCE [LARGE SCALE GENOMIC DNA]</scope>
    <source>
        <strain evidence="2 3">DSM 1735</strain>
    </source>
</reference>
<proteinExistence type="predicted"/>
<dbReference type="PROSITE" id="PS50943">
    <property type="entry name" value="HTH_CROC1"/>
    <property type="match status" value="1"/>
</dbReference>
<dbReference type="InterPro" id="IPR001387">
    <property type="entry name" value="Cro/C1-type_HTH"/>
</dbReference>
<protein>
    <submittedName>
        <fullName evidence="2">DNA-binding protein</fullName>
    </submittedName>
</protein>
<dbReference type="InterPro" id="IPR010982">
    <property type="entry name" value="Lambda_DNA-bd_dom_sf"/>
</dbReference>
<dbReference type="CDD" id="cd00093">
    <property type="entry name" value="HTH_XRE"/>
    <property type="match status" value="1"/>
</dbReference>
<keyword evidence="3" id="KW-1185">Reference proteome</keyword>
<feature type="domain" description="HTH cro/C1-type" evidence="1">
    <location>
        <begin position="16"/>
        <end position="72"/>
    </location>
</feature>
<sequence length="78" mass="8695">MGLGTVSVVRKIRVKLDEVLQSRGITQTELMKMSGVRQASISELTNNMRTGINREHLAKIADALEIDDISELITIEKE</sequence>